<accession>A0AAV4HT32</accession>
<dbReference type="EMBL" id="BMAT01005875">
    <property type="protein sequence ID" value="GFS01288.1"/>
    <property type="molecule type" value="Genomic_DNA"/>
</dbReference>
<evidence type="ECO:0000313" key="2">
    <source>
        <dbReference type="EMBL" id="GFS01288.1"/>
    </source>
</evidence>
<keyword evidence="3" id="KW-1185">Reference proteome</keyword>
<sequence length="79" mass="8644">MKLLSIFAACFVLVLVAASVAQANAIDYLDVQSRDAGPPPSKAVVKRSWWRRKRKQLKKKLGRFFKTVGVATTAAVVLG</sequence>
<feature type="signal peptide" evidence="1">
    <location>
        <begin position="1"/>
        <end position="25"/>
    </location>
</feature>
<name>A0AAV4HT32_9GAST</name>
<gene>
    <name evidence="2" type="ORF">ElyMa_002834800</name>
</gene>
<evidence type="ECO:0000313" key="3">
    <source>
        <dbReference type="Proteomes" id="UP000762676"/>
    </source>
</evidence>
<proteinExistence type="predicted"/>
<keyword evidence="1" id="KW-0732">Signal</keyword>
<dbReference type="Proteomes" id="UP000762676">
    <property type="component" value="Unassembled WGS sequence"/>
</dbReference>
<evidence type="ECO:0000256" key="1">
    <source>
        <dbReference type="SAM" id="SignalP"/>
    </source>
</evidence>
<organism evidence="2 3">
    <name type="scientific">Elysia marginata</name>
    <dbReference type="NCBI Taxonomy" id="1093978"/>
    <lineage>
        <taxon>Eukaryota</taxon>
        <taxon>Metazoa</taxon>
        <taxon>Spiralia</taxon>
        <taxon>Lophotrochozoa</taxon>
        <taxon>Mollusca</taxon>
        <taxon>Gastropoda</taxon>
        <taxon>Heterobranchia</taxon>
        <taxon>Euthyneura</taxon>
        <taxon>Panpulmonata</taxon>
        <taxon>Sacoglossa</taxon>
        <taxon>Placobranchoidea</taxon>
        <taxon>Plakobranchidae</taxon>
        <taxon>Elysia</taxon>
    </lineage>
</organism>
<feature type="chain" id="PRO_5044022520" evidence="1">
    <location>
        <begin position="26"/>
        <end position="79"/>
    </location>
</feature>
<dbReference type="AlphaFoldDB" id="A0AAV4HT32"/>
<reference evidence="2 3" key="1">
    <citation type="journal article" date="2021" name="Elife">
        <title>Chloroplast acquisition without the gene transfer in kleptoplastic sea slugs, Plakobranchus ocellatus.</title>
        <authorList>
            <person name="Maeda T."/>
            <person name="Takahashi S."/>
            <person name="Yoshida T."/>
            <person name="Shimamura S."/>
            <person name="Takaki Y."/>
            <person name="Nagai Y."/>
            <person name="Toyoda A."/>
            <person name="Suzuki Y."/>
            <person name="Arimoto A."/>
            <person name="Ishii H."/>
            <person name="Satoh N."/>
            <person name="Nishiyama T."/>
            <person name="Hasebe M."/>
            <person name="Maruyama T."/>
            <person name="Minagawa J."/>
            <person name="Obokata J."/>
            <person name="Shigenobu S."/>
        </authorList>
    </citation>
    <scope>NUCLEOTIDE SEQUENCE [LARGE SCALE GENOMIC DNA]</scope>
</reference>
<protein>
    <submittedName>
        <fullName evidence="2">Uncharacterized protein</fullName>
    </submittedName>
</protein>
<comment type="caution">
    <text evidence="2">The sequence shown here is derived from an EMBL/GenBank/DDBJ whole genome shotgun (WGS) entry which is preliminary data.</text>
</comment>